<gene>
    <name evidence="1" type="ORF">K8U61_01980</name>
</gene>
<organism evidence="1 2">
    <name type="scientific">Nocardioides mangrovi</name>
    <dbReference type="NCBI Taxonomy" id="2874580"/>
    <lineage>
        <taxon>Bacteria</taxon>
        <taxon>Bacillati</taxon>
        <taxon>Actinomycetota</taxon>
        <taxon>Actinomycetes</taxon>
        <taxon>Propionibacteriales</taxon>
        <taxon>Nocardioidaceae</taxon>
        <taxon>Nocardioides</taxon>
    </lineage>
</organism>
<accession>A0ABS7U7H1</accession>
<dbReference type="RefSeq" id="WP_224121283.1">
    <property type="nucleotide sequence ID" value="NZ_JAIQZJ010000001.1"/>
</dbReference>
<proteinExistence type="predicted"/>
<evidence type="ECO:0008006" key="3">
    <source>
        <dbReference type="Google" id="ProtNLM"/>
    </source>
</evidence>
<dbReference type="Proteomes" id="UP000780875">
    <property type="component" value="Unassembled WGS sequence"/>
</dbReference>
<reference evidence="1 2" key="1">
    <citation type="submission" date="2021-09" db="EMBL/GenBank/DDBJ databases">
        <title>Whole genome sequence of Nocardioides sp. GBK3QG-3.</title>
        <authorList>
            <person name="Tuo L."/>
        </authorList>
    </citation>
    <scope>NUCLEOTIDE SEQUENCE [LARGE SCALE GENOMIC DNA]</scope>
    <source>
        <strain evidence="1 2">GBK3QG-3</strain>
    </source>
</reference>
<protein>
    <recommendedName>
        <fullName evidence="3">MmcQ/YjbR family DNA-binding protein</fullName>
    </recommendedName>
</protein>
<sequence>MEWTLRRSELLKDFKQGREKFPGPDRSRWLQVFVQESDYELCADLGAVGPGGTVQVYRAPVKDVGEKVVAESLSELLDAWTALLAAGASWDGAMWRVPQGTDPELVRAAGY</sequence>
<name>A0ABS7U7H1_9ACTN</name>
<comment type="caution">
    <text evidence="1">The sequence shown here is derived from an EMBL/GenBank/DDBJ whole genome shotgun (WGS) entry which is preliminary data.</text>
</comment>
<evidence type="ECO:0000313" key="2">
    <source>
        <dbReference type="Proteomes" id="UP000780875"/>
    </source>
</evidence>
<evidence type="ECO:0000313" key="1">
    <source>
        <dbReference type="EMBL" id="MBZ5736915.1"/>
    </source>
</evidence>
<dbReference type="EMBL" id="JAIQZJ010000001">
    <property type="protein sequence ID" value="MBZ5736915.1"/>
    <property type="molecule type" value="Genomic_DNA"/>
</dbReference>
<keyword evidence="2" id="KW-1185">Reference proteome</keyword>